<dbReference type="PANTHER" id="PTHR43877:SF2">
    <property type="entry name" value="AMINOALKYLPHOSPHONATE N-ACETYLTRANSFERASE-RELATED"/>
    <property type="match status" value="1"/>
</dbReference>
<dbReference type="RefSeq" id="WP_284303237.1">
    <property type="nucleotide sequence ID" value="NZ_BSUO01000001.1"/>
</dbReference>
<dbReference type="EMBL" id="BSUO01000001">
    <property type="protein sequence ID" value="GMA39291.1"/>
    <property type="molecule type" value="Genomic_DNA"/>
</dbReference>
<dbReference type="InterPro" id="IPR000182">
    <property type="entry name" value="GNAT_dom"/>
</dbReference>
<accession>A0ABQ6IPC0</accession>
<sequence>MSGVHVSLVAVQEDVLAKLVAVAVSDACADEVTAPMTPGEAWTAERVAWLEDYHRACRAGLDSPVGEATWAVIHEGAPVGAVRLKRTDEPSTLETGIWLAQNVRGQRLAEAALTLVLARARACGAASVRAETSATNTPARALLDRLGFVSAEPDRNGRVSARCDLDPAFPG</sequence>
<dbReference type="InterPro" id="IPR016181">
    <property type="entry name" value="Acyl_CoA_acyltransferase"/>
</dbReference>
<evidence type="ECO:0000313" key="4">
    <source>
        <dbReference type="EMBL" id="GMA39291.1"/>
    </source>
</evidence>
<proteinExistence type="predicted"/>
<evidence type="ECO:0000256" key="1">
    <source>
        <dbReference type="ARBA" id="ARBA00022679"/>
    </source>
</evidence>
<reference evidence="5" key="1">
    <citation type="journal article" date="2019" name="Int. J. Syst. Evol. Microbiol.">
        <title>The Global Catalogue of Microorganisms (GCM) 10K type strain sequencing project: providing services to taxonomists for standard genome sequencing and annotation.</title>
        <authorList>
            <consortium name="The Broad Institute Genomics Platform"/>
            <consortium name="The Broad Institute Genome Sequencing Center for Infectious Disease"/>
            <person name="Wu L."/>
            <person name="Ma J."/>
        </authorList>
    </citation>
    <scope>NUCLEOTIDE SEQUENCE [LARGE SCALE GENOMIC DNA]</scope>
    <source>
        <strain evidence="5">NBRC 113072</strain>
    </source>
</reference>
<name>A0ABQ6IPC0_9MICO</name>
<feature type="domain" description="N-acetyltransferase" evidence="3">
    <location>
        <begin position="15"/>
        <end position="166"/>
    </location>
</feature>
<dbReference type="PROSITE" id="PS51186">
    <property type="entry name" value="GNAT"/>
    <property type="match status" value="1"/>
</dbReference>
<evidence type="ECO:0000256" key="2">
    <source>
        <dbReference type="ARBA" id="ARBA00023315"/>
    </source>
</evidence>
<dbReference type="SUPFAM" id="SSF55729">
    <property type="entry name" value="Acyl-CoA N-acyltransferases (Nat)"/>
    <property type="match status" value="1"/>
</dbReference>
<evidence type="ECO:0000313" key="5">
    <source>
        <dbReference type="Proteomes" id="UP001157126"/>
    </source>
</evidence>
<dbReference type="CDD" id="cd04301">
    <property type="entry name" value="NAT_SF"/>
    <property type="match status" value="1"/>
</dbReference>
<protein>
    <recommendedName>
        <fullName evidence="3">N-acetyltransferase domain-containing protein</fullName>
    </recommendedName>
</protein>
<dbReference type="PANTHER" id="PTHR43877">
    <property type="entry name" value="AMINOALKYLPHOSPHONATE N-ACETYLTRANSFERASE-RELATED-RELATED"/>
    <property type="match status" value="1"/>
</dbReference>
<dbReference type="Pfam" id="PF13302">
    <property type="entry name" value="Acetyltransf_3"/>
    <property type="match status" value="1"/>
</dbReference>
<organism evidence="4 5">
    <name type="scientific">Mobilicoccus caccae</name>
    <dbReference type="NCBI Taxonomy" id="1859295"/>
    <lineage>
        <taxon>Bacteria</taxon>
        <taxon>Bacillati</taxon>
        <taxon>Actinomycetota</taxon>
        <taxon>Actinomycetes</taxon>
        <taxon>Micrococcales</taxon>
        <taxon>Dermatophilaceae</taxon>
        <taxon>Mobilicoccus</taxon>
    </lineage>
</organism>
<comment type="caution">
    <text evidence="4">The sequence shown here is derived from an EMBL/GenBank/DDBJ whole genome shotgun (WGS) entry which is preliminary data.</text>
</comment>
<keyword evidence="1" id="KW-0808">Transferase</keyword>
<dbReference type="InterPro" id="IPR050832">
    <property type="entry name" value="Bact_Acetyltransf"/>
</dbReference>
<gene>
    <name evidence="4" type="ORF">GCM10025883_13360</name>
</gene>
<keyword evidence="5" id="KW-1185">Reference proteome</keyword>
<evidence type="ECO:0000259" key="3">
    <source>
        <dbReference type="PROSITE" id="PS51186"/>
    </source>
</evidence>
<keyword evidence="2" id="KW-0012">Acyltransferase</keyword>
<dbReference type="Gene3D" id="3.40.630.30">
    <property type="match status" value="1"/>
</dbReference>
<dbReference type="Proteomes" id="UP001157126">
    <property type="component" value="Unassembled WGS sequence"/>
</dbReference>